<name>A0AAW1I8C9_POPJA</name>
<organism evidence="3 4">
    <name type="scientific">Popillia japonica</name>
    <name type="common">Japanese beetle</name>
    <dbReference type="NCBI Taxonomy" id="7064"/>
    <lineage>
        <taxon>Eukaryota</taxon>
        <taxon>Metazoa</taxon>
        <taxon>Ecdysozoa</taxon>
        <taxon>Arthropoda</taxon>
        <taxon>Hexapoda</taxon>
        <taxon>Insecta</taxon>
        <taxon>Pterygota</taxon>
        <taxon>Neoptera</taxon>
        <taxon>Endopterygota</taxon>
        <taxon>Coleoptera</taxon>
        <taxon>Polyphaga</taxon>
        <taxon>Scarabaeiformia</taxon>
        <taxon>Scarabaeidae</taxon>
        <taxon>Rutelinae</taxon>
        <taxon>Popillia</taxon>
    </lineage>
</organism>
<sequence>MCSYEKEQEKLALLWSEILSDEENNCFQSSSEEYEPSEQDYSSSDNENRPLKKRKTLQTDSAVASTSRQFIENSMSSLLPDSVTHTIENVINLFRIDDSSDEDNEHLVPSIRWAEVTGSNMKIFHYDVLHSGTSHELFGNPSTETPMDFFRLFLNTEVLEHCVTETNRYEAQKRNANALPKARINRWKDTSIDEMEIFIGIQIWMGLVNMPRLADYWTSKVLYKNQVSKVMSRNRFELLLANWHFSNNEDAETTDRLYKISPLTTLMVRDFKKYFTPKQDICIDETLVPFRGRLSFLQFIKDKRHKFGIKLFKLCVDGGSNQIIFDFFAQGYKMVPQASSGAITGVKHEFREQISLSPMHLETNANLHPLPKPNEQHKLVDVGTTNRRRCVSCYSKISEENGRNVAAKKTPHSRWKCMSCNKFYCVTCFCDAHTCTL</sequence>
<feature type="domain" description="PiggyBac transposable element-derived protein" evidence="2">
    <location>
        <begin position="145"/>
        <end position="315"/>
    </location>
</feature>
<dbReference type="Proteomes" id="UP001458880">
    <property type="component" value="Unassembled WGS sequence"/>
</dbReference>
<dbReference type="EMBL" id="JASPKY010000777">
    <property type="protein sequence ID" value="KAK9685450.1"/>
    <property type="molecule type" value="Genomic_DNA"/>
</dbReference>
<dbReference type="PANTHER" id="PTHR46599">
    <property type="entry name" value="PIGGYBAC TRANSPOSABLE ELEMENT-DERIVED PROTEIN 4"/>
    <property type="match status" value="1"/>
</dbReference>
<keyword evidence="4" id="KW-1185">Reference proteome</keyword>
<dbReference type="AlphaFoldDB" id="A0AAW1I8C9"/>
<evidence type="ECO:0000259" key="2">
    <source>
        <dbReference type="Pfam" id="PF13843"/>
    </source>
</evidence>
<proteinExistence type="predicted"/>
<evidence type="ECO:0000313" key="4">
    <source>
        <dbReference type="Proteomes" id="UP001458880"/>
    </source>
</evidence>
<reference evidence="3 4" key="1">
    <citation type="journal article" date="2024" name="BMC Genomics">
        <title>De novo assembly and annotation of Popillia japonica's genome with initial clues to its potential as an invasive pest.</title>
        <authorList>
            <person name="Cucini C."/>
            <person name="Boschi S."/>
            <person name="Funari R."/>
            <person name="Cardaioli E."/>
            <person name="Iannotti N."/>
            <person name="Marturano G."/>
            <person name="Paoli F."/>
            <person name="Bruttini M."/>
            <person name="Carapelli A."/>
            <person name="Frati F."/>
            <person name="Nardi F."/>
        </authorList>
    </citation>
    <scope>NUCLEOTIDE SEQUENCE [LARGE SCALE GENOMIC DNA]</scope>
    <source>
        <strain evidence="3">DMR45628</strain>
    </source>
</reference>
<evidence type="ECO:0000313" key="3">
    <source>
        <dbReference type="EMBL" id="KAK9685450.1"/>
    </source>
</evidence>
<comment type="caution">
    <text evidence="3">The sequence shown here is derived from an EMBL/GenBank/DDBJ whole genome shotgun (WGS) entry which is preliminary data.</text>
</comment>
<feature type="region of interest" description="Disordered" evidence="1">
    <location>
        <begin position="26"/>
        <end position="60"/>
    </location>
</feature>
<protein>
    <submittedName>
        <fullName evidence="3">Transposase IS4</fullName>
    </submittedName>
</protein>
<dbReference type="Pfam" id="PF13843">
    <property type="entry name" value="DDE_Tnp_1_7"/>
    <property type="match status" value="1"/>
</dbReference>
<accession>A0AAW1I8C9</accession>
<dbReference type="PANTHER" id="PTHR46599:SF3">
    <property type="entry name" value="PIGGYBAC TRANSPOSABLE ELEMENT-DERIVED PROTEIN 4"/>
    <property type="match status" value="1"/>
</dbReference>
<dbReference type="InterPro" id="IPR029526">
    <property type="entry name" value="PGBD"/>
</dbReference>
<evidence type="ECO:0000256" key="1">
    <source>
        <dbReference type="SAM" id="MobiDB-lite"/>
    </source>
</evidence>
<gene>
    <name evidence="3" type="ORF">QE152_g38046</name>
</gene>